<evidence type="ECO:0000313" key="2">
    <source>
        <dbReference type="Proteomes" id="UP001295423"/>
    </source>
</evidence>
<reference evidence="1" key="1">
    <citation type="submission" date="2023-08" db="EMBL/GenBank/DDBJ databases">
        <authorList>
            <person name="Audoor S."/>
            <person name="Bilcke G."/>
        </authorList>
    </citation>
    <scope>NUCLEOTIDE SEQUENCE</scope>
</reference>
<name>A0AAD2FKK8_9STRA</name>
<proteinExistence type="predicted"/>
<dbReference type="EMBL" id="CAKOGP040000668">
    <property type="protein sequence ID" value="CAJ1937828.1"/>
    <property type="molecule type" value="Genomic_DNA"/>
</dbReference>
<comment type="caution">
    <text evidence="1">The sequence shown here is derived from an EMBL/GenBank/DDBJ whole genome shotgun (WGS) entry which is preliminary data.</text>
</comment>
<sequence>MFVNYDIWLNKGQGRGTEMTKTMHIIFSCLLHRSAFQARQGGRVEFAVHNTGQQMSGVALNNCCNTSRQCKKALADAIASSPDVSTFHSQISACKSAMLQSVSFTPDSNTKSGTNGSGIDKGAARATVSSGSFVEDLKQCNGPSCGRYVSADEIKYCPCRKVSYCSPACQRGKNEEFCLKDVSSVSILLNIWISSTLEST</sequence>
<dbReference type="Proteomes" id="UP001295423">
    <property type="component" value="Unassembled WGS sequence"/>
</dbReference>
<protein>
    <submittedName>
        <fullName evidence="1">Uncharacterized protein</fullName>
    </submittedName>
</protein>
<keyword evidence="2" id="KW-1185">Reference proteome</keyword>
<accession>A0AAD2FKK8</accession>
<dbReference type="AlphaFoldDB" id="A0AAD2FKK8"/>
<gene>
    <name evidence="1" type="ORF">CYCCA115_LOCUS5838</name>
</gene>
<evidence type="ECO:0000313" key="1">
    <source>
        <dbReference type="EMBL" id="CAJ1937828.1"/>
    </source>
</evidence>
<organism evidence="1 2">
    <name type="scientific">Cylindrotheca closterium</name>
    <dbReference type="NCBI Taxonomy" id="2856"/>
    <lineage>
        <taxon>Eukaryota</taxon>
        <taxon>Sar</taxon>
        <taxon>Stramenopiles</taxon>
        <taxon>Ochrophyta</taxon>
        <taxon>Bacillariophyta</taxon>
        <taxon>Bacillariophyceae</taxon>
        <taxon>Bacillariophycidae</taxon>
        <taxon>Bacillariales</taxon>
        <taxon>Bacillariaceae</taxon>
        <taxon>Cylindrotheca</taxon>
    </lineage>
</organism>